<feature type="domain" description="Amine oxidase" evidence="1">
    <location>
        <begin position="84"/>
        <end position="556"/>
    </location>
</feature>
<sequence length="574" mass="65355">MYSANNTCGGRSLHFWKNQVNMSNEVETFIQQDDLFKERMGCIYEGGLRYAWAMEYDNKNAEALYKVKVEPENAQDVIVVGAGISGLVIAYELAQIGHNVTILELQNRVGGRIKTFYHGFADGQHADGGAMRLPPNHFLTHYYCKHFGIELRRFQNYQQNAYMYLYGDKIKMGDFYARNEYYSDKYWKGWDETLLKGSSDVKGKLKINGIHDYFDQTIKPVMIELGQYPTEEDWTRWVEKWSKFSTEDFLRSETYSRPDKLKLQPWPEIAIDGHKVSSYSPNISGSLVETLRGILGGWWRDELKTPSDGMSALPNAFLDKNDHGWNLDVELRNNIVYGFKVQSITNDSKLKVSGANVITGQAANYPCDAVFVTVPLNILRQIDIPFLCKEKQQAIAGVTYGTATKIMLQCKERFWQKDVGKGGFSKTSDIIGQLHYPDDDDSDIPDYARGILMVYSWAQDALALGSQSHEEAIATAVCEISKIHPEMKDWFEVGKVQAWYSDPAAQGGNASLKPYEYLYHLQSLWKSEHPLYLAGEAISWSNAWIQGALFSGLSQAFAFQCRMEGVKECQPWKC</sequence>
<evidence type="ECO:0000313" key="2">
    <source>
        <dbReference type="EMBL" id="KAH3781640.1"/>
    </source>
</evidence>
<dbReference type="GO" id="GO:0016491">
    <property type="term" value="F:oxidoreductase activity"/>
    <property type="evidence" value="ECO:0007669"/>
    <property type="project" value="InterPro"/>
</dbReference>
<name>A0A9D4IP87_DREPO</name>
<dbReference type="EMBL" id="JAIWYP010000008">
    <property type="protein sequence ID" value="KAH3781640.1"/>
    <property type="molecule type" value="Genomic_DNA"/>
</dbReference>
<reference evidence="2" key="1">
    <citation type="journal article" date="2019" name="bioRxiv">
        <title>The Genome of the Zebra Mussel, Dreissena polymorpha: A Resource for Invasive Species Research.</title>
        <authorList>
            <person name="McCartney M.A."/>
            <person name="Auch B."/>
            <person name="Kono T."/>
            <person name="Mallez S."/>
            <person name="Zhang Y."/>
            <person name="Obille A."/>
            <person name="Becker A."/>
            <person name="Abrahante J.E."/>
            <person name="Garbe J."/>
            <person name="Badalamenti J.P."/>
            <person name="Herman A."/>
            <person name="Mangelson H."/>
            <person name="Liachko I."/>
            <person name="Sullivan S."/>
            <person name="Sone E.D."/>
            <person name="Koren S."/>
            <person name="Silverstein K.A.T."/>
            <person name="Beckman K.B."/>
            <person name="Gohl D.M."/>
        </authorList>
    </citation>
    <scope>NUCLEOTIDE SEQUENCE</scope>
    <source>
        <strain evidence="2">Duluth1</strain>
        <tissue evidence="2">Whole animal</tissue>
    </source>
</reference>
<comment type="caution">
    <text evidence="2">The sequence shown here is derived from an EMBL/GenBank/DDBJ whole genome shotgun (WGS) entry which is preliminary data.</text>
</comment>
<dbReference type="SUPFAM" id="SSF54373">
    <property type="entry name" value="FAD-linked reductases, C-terminal domain"/>
    <property type="match status" value="1"/>
</dbReference>
<dbReference type="PANTHER" id="PTHR10742:SF410">
    <property type="entry name" value="LYSINE-SPECIFIC HISTONE DEMETHYLASE 2"/>
    <property type="match status" value="1"/>
</dbReference>
<dbReference type="Gene3D" id="3.50.50.60">
    <property type="entry name" value="FAD/NAD(P)-binding domain"/>
    <property type="match status" value="1"/>
</dbReference>
<evidence type="ECO:0000313" key="3">
    <source>
        <dbReference type="Proteomes" id="UP000828390"/>
    </source>
</evidence>
<dbReference type="SUPFAM" id="SSF51905">
    <property type="entry name" value="FAD/NAD(P)-binding domain"/>
    <property type="match status" value="1"/>
</dbReference>
<dbReference type="InterPro" id="IPR050281">
    <property type="entry name" value="Flavin_monoamine_oxidase"/>
</dbReference>
<dbReference type="Proteomes" id="UP000828390">
    <property type="component" value="Unassembled WGS sequence"/>
</dbReference>
<dbReference type="Pfam" id="PF01593">
    <property type="entry name" value="Amino_oxidase"/>
    <property type="match status" value="1"/>
</dbReference>
<dbReference type="AlphaFoldDB" id="A0A9D4IP87"/>
<keyword evidence="3" id="KW-1185">Reference proteome</keyword>
<dbReference type="InterPro" id="IPR002937">
    <property type="entry name" value="Amino_oxidase"/>
</dbReference>
<dbReference type="PANTHER" id="PTHR10742">
    <property type="entry name" value="FLAVIN MONOAMINE OXIDASE"/>
    <property type="match status" value="1"/>
</dbReference>
<proteinExistence type="predicted"/>
<gene>
    <name evidence="2" type="ORF">DPMN_159540</name>
</gene>
<protein>
    <recommendedName>
        <fullName evidence="1">Amine oxidase domain-containing protein</fullName>
    </recommendedName>
</protein>
<dbReference type="Gene3D" id="3.90.660.10">
    <property type="match status" value="1"/>
</dbReference>
<organism evidence="2 3">
    <name type="scientific">Dreissena polymorpha</name>
    <name type="common">Zebra mussel</name>
    <name type="synonym">Mytilus polymorpha</name>
    <dbReference type="NCBI Taxonomy" id="45954"/>
    <lineage>
        <taxon>Eukaryota</taxon>
        <taxon>Metazoa</taxon>
        <taxon>Spiralia</taxon>
        <taxon>Lophotrochozoa</taxon>
        <taxon>Mollusca</taxon>
        <taxon>Bivalvia</taxon>
        <taxon>Autobranchia</taxon>
        <taxon>Heteroconchia</taxon>
        <taxon>Euheterodonta</taxon>
        <taxon>Imparidentia</taxon>
        <taxon>Neoheterodontei</taxon>
        <taxon>Myida</taxon>
        <taxon>Dreissenoidea</taxon>
        <taxon>Dreissenidae</taxon>
        <taxon>Dreissena</taxon>
    </lineage>
</organism>
<dbReference type="InterPro" id="IPR036188">
    <property type="entry name" value="FAD/NAD-bd_sf"/>
</dbReference>
<reference evidence="2" key="2">
    <citation type="submission" date="2020-11" db="EMBL/GenBank/DDBJ databases">
        <authorList>
            <person name="McCartney M.A."/>
            <person name="Auch B."/>
            <person name="Kono T."/>
            <person name="Mallez S."/>
            <person name="Becker A."/>
            <person name="Gohl D.M."/>
            <person name="Silverstein K.A.T."/>
            <person name="Koren S."/>
            <person name="Bechman K.B."/>
            <person name="Herman A."/>
            <person name="Abrahante J.E."/>
            <person name="Garbe J."/>
        </authorList>
    </citation>
    <scope>NUCLEOTIDE SEQUENCE</scope>
    <source>
        <strain evidence="2">Duluth1</strain>
        <tissue evidence="2">Whole animal</tissue>
    </source>
</reference>
<dbReference type="Gene3D" id="1.20.1440.240">
    <property type="match status" value="1"/>
</dbReference>
<accession>A0A9D4IP87</accession>
<evidence type="ECO:0000259" key="1">
    <source>
        <dbReference type="Pfam" id="PF01593"/>
    </source>
</evidence>